<dbReference type="PANTHER" id="PTHR43537">
    <property type="entry name" value="TRANSCRIPTIONAL REGULATOR, GNTR FAMILY"/>
    <property type="match status" value="1"/>
</dbReference>
<gene>
    <name evidence="5" type="ORF">PH603_11200</name>
</gene>
<dbReference type="SUPFAM" id="SSF48008">
    <property type="entry name" value="GntR ligand-binding domain-like"/>
    <property type="match status" value="1"/>
</dbReference>
<evidence type="ECO:0000256" key="1">
    <source>
        <dbReference type="ARBA" id="ARBA00023015"/>
    </source>
</evidence>
<reference evidence="5" key="1">
    <citation type="submission" date="2023-01" db="EMBL/GenBank/DDBJ databases">
        <title>The genome sequence of Kordiimonadaceae bacterium 6D33.</title>
        <authorList>
            <person name="Liu Y."/>
        </authorList>
    </citation>
    <scope>NUCLEOTIDE SEQUENCE</scope>
    <source>
        <strain evidence="5">6D33</strain>
    </source>
</reference>
<evidence type="ECO:0000313" key="6">
    <source>
        <dbReference type="Proteomes" id="UP001217500"/>
    </source>
</evidence>
<dbReference type="RefSeq" id="WP_289502618.1">
    <property type="nucleotide sequence ID" value="NZ_CP116805.1"/>
</dbReference>
<name>A0AAE9XQ90_9PROT</name>
<dbReference type="SMART" id="SM00895">
    <property type="entry name" value="FCD"/>
    <property type="match status" value="1"/>
</dbReference>
<dbReference type="AlphaFoldDB" id="A0AAE9XQ90"/>
<dbReference type="InterPro" id="IPR011711">
    <property type="entry name" value="GntR_C"/>
</dbReference>
<dbReference type="Pfam" id="PF00392">
    <property type="entry name" value="GntR"/>
    <property type="match status" value="1"/>
</dbReference>
<dbReference type="InterPro" id="IPR036390">
    <property type="entry name" value="WH_DNA-bd_sf"/>
</dbReference>
<evidence type="ECO:0000313" key="5">
    <source>
        <dbReference type="EMBL" id="WCL53106.1"/>
    </source>
</evidence>
<keyword evidence="3" id="KW-0804">Transcription</keyword>
<dbReference type="GO" id="GO:0003700">
    <property type="term" value="F:DNA-binding transcription factor activity"/>
    <property type="evidence" value="ECO:0007669"/>
    <property type="project" value="InterPro"/>
</dbReference>
<dbReference type="Pfam" id="PF07729">
    <property type="entry name" value="FCD"/>
    <property type="match status" value="1"/>
</dbReference>
<sequence length="253" mass="28998">MNDVTEKATLRFDQLTREDGETAQEWVYRALRFAVMAGQVWPGLALTIRGVATLLGVSPMPVREALRRLTSEGALELKSNRRIEVPTMTPARLAELLELRIVLETHAAVRALPYVDEARLAELKRLDHEQDLAFEHYDAEAIILGNLRFHRMLYTAHPHPVTMPMIERVWLQMGPLHRLALAHLERTYVVDRHVEIMQAIEERNPFGLKFALEADIREGAGYVTQTELLEQYARGEAPLNLPQQDFIRTLGRH</sequence>
<keyword evidence="2" id="KW-0238">DNA-binding</keyword>
<dbReference type="Proteomes" id="UP001217500">
    <property type="component" value="Chromosome"/>
</dbReference>
<keyword evidence="6" id="KW-1185">Reference proteome</keyword>
<evidence type="ECO:0000259" key="4">
    <source>
        <dbReference type="PROSITE" id="PS50949"/>
    </source>
</evidence>
<dbReference type="InterPro" id="IPR036388">
    <property type="entry name" value="WH-like_DNA-bd_sf"/>
</dbReference>
<dbReference type="PROSITE" id="PS50949">
    <property type="entry name" value="HTH_GNTR"/>
    <property type="match status" value="1"/>
</dbReference>
<organism evidence="5 6">
    <name type="scientific">Gimibacter soli</name>
    <dbReference type="NCBI Taxonomy" id="3024400"/>
    <lineage>
        <taxon>Bacteria</taxon>
        <taxon>Pseudomonadati</taxon>
        <taxon>Pseudomonadota</taxon>
        <taxon>Alphaproteobacteria</taxon>
        <taxon>Kordiimonadales</taxon>
        <taxon>Temperatibacteraceae</taxon>
        <taxon>Gimibacter</taxon>
    </lineage>
</organism>
<protein>
    <submittedName>
        <fullName evidence="5">GntR family transcriptional regulator</fullName>
    </submittedName>
</protein>
<keyword evidence="1" id="KW-0805">Transcription regulation</keyword>
<dbReference type="PANTHER" id="PTHR43537:SF39">
    <property type="entry name" value="HTH-TYPE TRANSCRIPTIONAL REGULATOR MCBR"/>
    <property type="match status" value="1"/>
</dbReference>
<dbReference type="KEGG" id="gso:PH603_11200"/>
<dbReference type="Gene3D" id="1.20.120.530">
    <property type="entry name" value="GntR ligand-binding domain-like"/>
    <property type="match status" value="1"/>
</dbReference>
<dbReference type="EMBL" id="CP116805">
    <property type="protein sequence ID" value="WCL53106.1"/>
    <property type="molecule type" value="Genomic_DNA"/>
</dbReference>
<accession>A0AAE9XQ90</accession>
<evidence type="ECO:0000256" key="2">
    <source>
        <dbReference type="ARBA" id="ARBA00023125"/>
    </source>
</evidence>
<proteinExistence type="predicted"/>
<feature type="domain" description="HTH gntR-type" evidence="4">
    <location>
        <begin position="21"/>
        <end position="88"/>
    </location>
</feature>
<dbReference type="GO" id="GO:0003677">
    <property type="term" value="F:DNA binding"/>
    <property type="evidence" value="ECO:0007669"/>
    <property type="project" value="UniProtKB-KW"/>
</dbReference>
<dbReference type="InterPro" id="IPR000524">
    <property type="entry name" value="Tscrpt_reg_HTH_GntR"/>
</dbReference>
<dbReference type="SUPFAM" id="SSF46785">
    <property type="entry name" value="Winged helix' DNA-binding domain"/>
    <property type="match status" value="1"/>
</dbReference>
<evidence type="ECO:0000256" key="3">
    <source>
        <dbReference type="ARBA" id="ARBA00023163"/>
    </source>
</evidence>
<dbReference type="SMART" id="SM00345">
    <property type="entry name" value="HTH_GNTR"/>
    <property type="match status" value="1"/>
</dbReference>
<dbReference type="InterPro" id="IPR008920">
    <property type="entry name" value="TF_FadR/GntR_C"/>
</dbReference>
<dbReference type="Gene3D" id="1.10.10.10">
    <property type="entry name" value="Winged helix-like DNA-binding domain superfamily/Winged helix DNA-binding domain"/>
    <property type="match status" value="1"/>
</dbReference>